<gene>
    <name evidence="2" type="ORF">IAB38_05410</name>
</gene>
<keyword evidence="1" id="KW-0812">Transmembrane</keyword>
<dbReference type="InterPro" id="IPR014284">
    <property type="entry name" value="RNA_pol_sigma-70_dom"/>
</dbReference>
<feature type="transmembrane region" description="Helical" evidence="1">
    <location>
        <begin position="77"/>
        <end position="94"/>
    </location>
</feature>
<dbReference type="EMBL" id="DVHC01000055">
    <property type="protein sequence ID" value="HIR59471.1"/>
    <property type="molecule type" value="Genomic_DNA"/>
</dbReference>
<sequence length="189" mass="22371">MKYNDYELLDLIYDNDEVAYDIMLNKYKPIIYNKALEYYNYLKDNKCTGFTLEDFYEEGIIAFNNAVRNYDPNKGSLFYSYLLVCLSSGFNLLYRNILKLKNRPLLKYKELDFEVRDSRAVDPYDDIDNLDIYNKLDDYLDSLSQLDSAIITLRINNFKYSEISNLLDVSSSHISRVVKAMREKFKFCG</sequence>
<dbReference type="SUPFAM" id="SSF88659">
    <property type="entry name" value="Sigma3 and sigma4 domains of RNA polymerase sigma factors"/>
    <property type="match status" value="1"/>
</dbReference>
<accession>A0A9D1DUY0</accession>
<dbReference type="GO" id="GO:0006352">
    <property type="term" value="P:DNA-templated transcription initiation"/>
    <property type="evidence" value="ECO:0007669"/>
    <property type="project" value="InterPro"/>
</dbReference>
<name>A0A9D1DUY0_9FIRM</name>
<reference evidence="2" key="2">
    <citation type="journal article" date="2021" name="PeerJ">
        <title>Extensive microbial diversity within the chicken gut microbiome revealed by metagenomics and culture.</title>
        <authorList>
            <person name="Gilroy R."/>
            <person name="Ravi A."/>
            <person name="Getino M."/>
            <person name="Pursley I."/>
            <person name="Horton D.L."/>
            <person name="Alikhan N.F."/>
            <person name="Baker D."/>
            <person name="Gharbi K."/>
            <person name="Hall N."/>
            <person name="Watson M."/>
            <person name="Adriaenssens E.M."/>
            <person name="Foster-Nyarko E."/>
            <person name="Jarju S."/>
            <person name="Secka A."/>
            <person name="Antonio M."/>
            <person name="Oren A."/>
            <person name="Chaudhuri R.R."/>
            <person name="La Ragione R."/>
            <person name="Hildebrand F."/>
            <person name="Pallen M.J."/>
        </authorList>
    </citation>
    <scope>NUCLEOTIDE SEQUENCE</scope>
    <source>
        <strain evidence="2">CHK184-20233</strain>
    </source>
</reference>
<dbReference type="SUPFAM" id="SSF88946">
    <property type="entry name" value="Sigma2 domain of RNA polymerase sigma factors"/>
    <property type="match status" value="1"/>
</dbReference>
<dbReference type="InterPro" id="IPR013324">
    <property type="entry name" value="RNA_pol_sigma_r3/r4-like"/>
</dbReference>
<keyword evidence="1" id="KW-0472">Membrane</keyword>
<dbReference type="GO" id="GO:0003700">
    <property type="term" value="F:DNA-binding transcription factor activity"/>
    <property type="evidence" value="ECO:0007669"/>
    <property type="project" value="InterPro"/>
</dbReference>
<protein>
    <submittedName>
        <fullName evidence="2">Sigma-70 family RNA polymerase sigma factor</fullName>
    </submittedName>
</protein>
<organism evidence="2 3">
    <name type="scientific">Candidatus Onthousia excrementipullorum</name>
    <dbReference type="NCBI Taxonomy" id="2840884"/>
    <lineage>
        <taxon>Bacteria</taxon>
        <taxon>Bacillati</taxon>
        <taxon>Bacillota</taxon>
        <taxon>Bacilli</taxon>
        <taxon>Candidatus Onthousia</taxon>
    </lineage>
</organism>
<proteinExistence type="predicted"/>
<keyword evidence="1" id="KW-1133">Transmembrane helix</keyword>
<evidence type="ECO:0000313" key="2">
    <source>
        <dbReference type="EMBL" id="HIR59471.1"/>
    </source>
</evidence>
<evidence type="ECO:0000256" key="1">
    <source>
        <dbReference type="SAM" id="Phobius"/>
    </source>
</evidence>
<dbReference type="NCBIfam" id="TIGR02937">
    <property type="entry name" value="sigma70-ECF"/>
    <property type="match status" value="1"/>
</dbReference>
<dbReference type="InterPro" id="IPR013325">
    <property type="entry name" value="RNA_pol_sigma_r2"/>
</dbReference>
<dbReference type="AlphaFoldDB" id="A0A9D1DUY0"/>
<dbReference type="Gene3D" id="1.10.1740.10">
    <property type="match status" value="1"/>
</dbReference>
<reference evidence="2" key="1">
    <citation type="submission" date="2020-10" db="EMBL/GenBank/DDBJ databases">
        <authorList>
            <person name="Gilroy R."/>
        </authorList>
    </citation>
    <scope>NUCLEOTIDE SEQUENCE</scope>
    <source>
        <strain evidence="2">CHK184-20233</strain>
    </source>
</reference>
<comment type="caution">
    <text evidence="2">The sequence shown here is derived from an EMBL/GenBank/DDBJ whole genome shotgun (WGS) entry which is preliminary data.</text>
</comment>
<dbReference type="Proteomes" id="UP000824232">
    <property type="component" value="Unassembled WGS sequence"/>
</dbReference>
<evidence type="ECO:0000313" key="3">
    <source>
        <dbReference type="Proteomes" id="UP000824232"/>
    </source>
</evidence>